<dbReference type="AlphaFoldDB" id="A0A3L7DY96"/>
<protein>
    <submittedName>
        <fullName evidence="2">Metallopeptidase (SprT family)</fullName>
    </submittedName>
</protein>
<name>A0A3L7DY96_9GAMM</name>
<dbReference type="PANTHER" id="PTHR38773:SF1">
    <property type="entry name" value="PROTEIN SPRT"/>
    <property type="match status" value="1"/>
</dbReference>
<organism evidence="2 3">
    <name type="scientific">Seongchinamella sediminis</name>
    <dbReference type="NCBI Taxonomy" id="2283635"/>
    <lineage>
        <taxon>Bacteria</taxon>
        <taxon>Pseudomonadati</taxon>
        <taxon>Pseudomonadota</taxon>
        <taxon>Gammaproteobacteria</taxon>
        <taxon>Cellvibrionales</taxon>
        <taxon>Halieaceae</taxon>
        <taxon>Seongchinamella</taxon>
    </lineage>
</organism>
<dbReference type="GO" id="GO:0006950">
    <property type="term" value="P:response to stress"/>
    <property type="evidence" value="ECO:0007669"/>
    <property type="project" value="UniProtKB-ARBA"/>
</dbReference>
<comment type="caution">
    <text evidence="2">The sequence shown here is derived from an EMBL/GenBank/DDBJ whole genome shotgun (WGS) entry which is preliminary data.</text>
</comment>
<dbReference type="Proteomes" id="UP000265509">
    <property type="component" value="Unassembled WGS sequence"/>
</dbReference>
<reference evidence="2 3" key="1">
    <citation type="submission" date="2018-07" db="EMBL/GenBank/DDBJ databases">
        <title>Halioglobus sp. genome submission.</title>
        <authorList>
            <person name="Ye M.-Q."/>
            <person name="Du Z.-J."/>
        </authorList>
    </citation>
    <scope>NUCLEOTIDE SEQUENCE [LARGE SCALE GENOMIC DNA]</scope>
    <source>
        <strain evidence="2 3">U0301</strain>
    </source>
</reference>
<sequence>MIEPIAENRRQQVLERTEYYLRLAEDVLERPFERIPVRFDLRGTSAGMFRAQGRKREIRYNPWIFAKYWQVNLDSTVPHEVAHYIVHEVYGPGTVRPHGEEWRALMQFFGADPEVTFKADLEGIPQRRQQTHRYRCDCREHQVSTTRHNRILRGSGTYVCRYCNGRLVLSPR</sequence>
<dbReference type="PANTHER" id="PTHR38773">
    <property type="entry name" value="PROTEIN SPRT"/>
    <property type="match status" value="1"/>
</dbReference>
<dbReference type="InterPro" id="IPR006640">
    <property type="entry name" value="SprT-like_domain"/>
</dbReference>
<dbReference type="OrthoDB" id="267364at2"/>
<evidence type="ECO:0000259" key="1">
    <source>
        <dbReference type="SMART" id="SM00731"/>
    </source>
</evidence>
<proteinExistence type="predicted"/>
<evidence type="ECO:0000313" key="3">
    <source>
        <dbReference type="Proteomes" id="UP000265509"/>
    </source>
</evidence>
<accession>A0A3L7DY96</accession>
<evidence type="ECO:0000313" key="2">
    <source>
        <dbReference type="EMBL" id="RLQ21619.1"/>
    </source>
</evidence>
<gene>
    <name evidence="2" type="ORF">DWB85_11405</name>
</gene>
<dbReference type="RefSeq" id="WP_117954663.1">
    <property type="nucleotide sequence ID" value="NZ_QRAN01000011.1"/>
</dbReference>
<dbReference type="EMBL" id="QRAN01000011">
    <property type="protein sequence ID" value="RLQ21619.1"/>
    <property type="molecule type" value="Genomic_DNA"/>
</dbReference>
<keyword evidence="3" id="KW-1185">Reference proteome</keyword>
<dbReference type="SMART" id="SM00731">
    <property type="entry name" value="SprT"/>
    <property type="match status" value="1"/>
</dbReference>
<feature type="domain" description="SprT-like" evidence="1">
    <location>
        <begin position="15"/>
        <end position="170"/>
    </location>
</feature>
<dbReference type="Pfam" id="PF10263">
    <property type="entry name" value="SprT-like"/>
    <property type="match status" value="1"/>
</dbReference>